<dbReference type="Pfam" id="PF13683">
    <property type="entry name" value="rve_3"/>
    <property type="match status" value="2"/>
</dbReference>
<evidence type="ECO:0000256" key="1">
    <source>
        <dbReference type="ARBA" id="ARBA00022722"/>
    </source>
</evidence>
<evidence type="ECO:0000259" key="9">
    <source>
        <dbReference type="PROSITE" id="PS50994"/>
    </source>
</evidence>
<feature type="compositionally biased region" description="Polar residues" evidence="8">
    <location>
        <begin position="380"/>
        <end position="389"/>
    </location>
</feature>
<evidence type="ECO:0000256" key="3">
    <source>
        <dbReference type="ARBA" id="ARBA00022759"/>
    </source>
</evidence>
<keyword evidence="6" id="KW-0229">DNA integration</keyword>
<gene>
    <name evidence="10" type="ORF">Atep_05590</name>
</gene>
<evidence type="ECO:0000313" key="10">
    <source>
        <dbReference type="EMBL" id="BCU05882.1"/>
    </source>
</evidence>
<dbReference type="PANTHER" id="PTHR42648">
    <property type="entry name" value="TRANSPOSASE, PUTATIVE-RELATED"/>
    <property type="match status" value="1"/>
</dbReference>
<dbReference type="InterPro" id="IPR039537">
    <property type="entry name" value="Retrotran_Ty1/copia-like"/>
</dbReference>
<evidence type="ECO:0000256" key="8">
    <source>
        <dbReference type="SAM" id="MobiDB-lite"/>
    </source>
</evidence>
<proteinExistence type="predicted"/>
<name>A0ABM7QJE2_9GAMM</name>
<dbReference type="InterPro" id="IPR012337">
    <property type="entry name" value="RNaseH-like_sf"/>
</dbReference>
<feature type="domain" description="Integrase catalytic" evidence="9">
    <location>
        <begin position="1"/>
        <end position="175"/>
    </location>
</feature>
<reference evidence="10 11" key="1">
    <citation type="submission" date="2021-04" db="EMBL/GenBank/DDBJ databases">
        <title>Complete genome sequencing of Allochromatium tepidum strain NZ.</title>
        <authorList>
            <person name="Tsukatani Y."/>
            <person name="Mori H."/>
        </authorList>
    </citation>
    <scope>NUCLEOTIDE SEQUENCE [LARGE SCALE GENOMIC DNA]</scope>
    <source>
        <strain evidence="10 11">NZ</strain>
    </source>
</reference>
<sequence>MGFAGTPYAVDVKHLPRMPGDARGRFLFAAIDRATRWVYLEVHAGKAAKVAAGFLKRLIDKAPFAIKKVLTDTGQEFTDRFCATGERKPTGRHPFDQLCAEHAIEHRLTRPYTPKTNGMIERFNGRISEVLKSTRFRSAQELEQTLLRYARVYNHRIPQKALGHISPVQALKDWQAKRPEPFKKRVCNLAGLDIYVEILPEKTARNAAGFLERLIAKAPFNITKVLTDNGKEFTDRFGATGEREPTGRHRFDRVCAANTIEHRLIQPRTPQTNGMIERFNGRLSEVLTTTRFDSAESLAQTIKRYVQVYNQHLPQKALGHIAPIQALKDRREKRPERFKKRVTISGDLTLGLSQRRAARRSGRGPCRVADPIPLQHERSPQSGVRSALTTHPAPDRNRDWATDRALPHPNRPGA</sequence>
<evidence type="ECO:0000256" key="2">
    <source>
        <dbReference type="ARBA" id="ARBA00022723"/>
    </source>
</evidence>
<protein>
    <recommendedName>
        <fullName evidence="9">Integrase catalytic domain-containing protein</fullName>
    </recommendedName>
</protein>
<evidence type="ECO:0000256" key="7">
    <source>
        <dbReference type="ARBA" id="ARBA00023172"/>
    </source>
</evidence>
<keyword evidence="3" id="KW-0255">Endonuclease</keyword>
<accession>A0ABM7QJE2</accession>
<dbReference type="PROSITE" id="PS50994">
    <property type="entry name" value="INTEGRASE"/>
    <property type="match status" value="2"/>
</dbReference>
<feature type="domain" description="Integrase catalytic" evidence="9">
    <location>
        <begin position="186"/>
        <end position="331"/>
    </location>
</feature>
<dbReference type="Gene3D" id="3.30.420.10">
    <property type="entry name" value="Ribonuclease H-like superfamily/Ribonuclease H"/>
    <property type="match status" value="2"/>
</dbReference>
<keyword evidence="11" id="KW-1185">Reference proteome</keyword>
<keyword evidence="5" id="KW-0460">Magnesium</keyword>
<evidence type="ECO:0000256" key="4">
    <source>
        <dbReference type="ARBA" id="ARBA00022801"/>
    </source>
</evidence>
<dbReference type="Proteomes" id="UP000680679">
    <property type="component" value="Chromosome"/>
</dbReference>
<evidence type="ECO:0000256" key="5">
    <source>
        <dbReference type="ARBA" id="ARBA00022842"/>
    </source>
</evidence>
<dbReference type="SUPFAM" id="SSF53098">
    <property type="entry name" value="Ribonuclease H-like"/>
    <property type="match status" value="2"/>
</dbReference>
<keyword evidence="2" id="KW-0479">Metal-binding</keyword>
<dbReference type="InterPro" id="IPR001584">
    <property type="entry name" value="Integrase_cat-core"/>
</dbReference>
<organism evidence="10 11">
    <name type="scientific">Allochromatium tepidum</name>
    <dbReference type="NCBI Taxonomy" id="553982"/>
    <lineage>
        <taxon>Bacteria</taxon>
        <taxon>Pseudomonadati</taxon>
        <taxon>Pseudomonadota</taxon>
        <taxon>Gammaproteobacteria</taxon>
        <taxon>Chromatiales</taxon>
        <taxon>Chromatiaceae</taxon>
        <taxon>Allochromatium</taxon>
    </lineage>
</organism>
<keyword evidence="1" id="KW-0540">Nuclease</keyword>
<keyword evidence="4" id="KW-0378">Hydrolase</keyword>
<dbReference type="EMBL" id="AP024563">
    <property type="protein sequence ID" value="BCU05882.1"/>
    <property type="molecule type" value="Genomic_DNA"/>
</dbReference>
<dbReference type="PANTHER" id="PTHR42648:SF11">
    <property type="entry name" value="TRANSPOSON TY4-P GAG-POL POLYPROTEIN"/>
    <property type="match status" value="1"/>
</dbReference>
<feature type="compositionally biased region" description="Basic and acidic residues" evidence="8">
    <location>
        <begin position="393"/>
        <end position="406"/>
    </location>
</feature>
<keyword evidence="7" id="KW-0233">DNA recombination</keyword>
<feature type="region of interest" description="Disordered" evidence="8">
    <location>
        <begin position="353"/>
        <end position="414"/>
    </location>
</feature>
<evidence type="ECO:0000256" key="6">
    <source>
        <dbReference type="ARBA" id="ARBA00022908"/>
    </source>
</evidence>
<evidence type="ECO:0000313" key="11">
    <source>
        <dbReference type="Proteomes" id="UP000680679"/>
    </source>
</evidence>
<dbReference type="InterPro" id="IPR036397">
    <property type="entry name" value="RNaseH_sf"/>
</dbReference>